<feature type="transmembrane region" description="Helical" evidence="6">
    <location>
        <begin position="319"/>
        <end position="338"/>
    </location>
</feature>
<keyword evidence="9" id="KW-1185">Reference proteome</keyword>
<reference evidence="8" key="1">
    <citation type="submission" date="2015-02" db="EMBL/GenBank/DDBJ databases">
        <title>Genome Assembly of Bacillaceae bacterium MTCC 8252.</title>
        <authorList>
            <person name="Verma A."/>
            <person name="Khatri I."/>
            <person name="Mual P."/>
            <person name="Subramanian S."/>
            <person name="Krishnamurthi S."/>
        </authorList>
    </citation>
    <scope>NUCLEOTIDE SEQUENCE [LARGE SCALE GENOMIC DNA]</scope>
    <source>
        <strain evidence="8">MTCC 8252</strain>
    </source>
</reference>
<feature type="transmembrane region" description="Helical" evidence="6">
    <location>
        <begin position="99"/>
        <end position="120"/>
    </location>
</feature>
<keyword evidence="4 6" id="KW-1133">Transmembrane helix</keyword>
<evidence type="ECO:0000259" key="7">
    <source>
        <dbReference type="PROSITE" id="PS50850"/>
    </source>
</evidence>
<dbReference type="GO" id="GO:0022857">
    <property type="term" value="F:transmembrane transporter activity"/>
    <property type="evidence" value="ECO:0007669"/>
    <property type="project" value="InterPro"/>
</dbReference>
<dbReference type="PROSITE" id="PS00217">
    <property type="entry name" value="SUGAR_TRANSPORT_2"/>
    <property type="match status" value="1"/>
</dbReference>
<dbReference type="PANTHER" id="PTHR23519">
    <property type="entry name" value="AUTOPHAGY-RELATED PROTEIN 22"/>
    <property type="match status" value="1"/>
</dbReference>
<comment type="subcellular location">
    <subcellularLocation>
        <location evidence="1">Cell membrane</location>
        <topology evidence="1">Multi-pass membrane protein</topology>
    </subcellularLocation>
</comment>
<feature type="domain" description="Major facilitator superfamily (MFS) profile" evidence="7">
    <location>
        <begin position="253"/>
        <end position="434"/>
    </location>
</feature>
<dbReference type="GO" id="GO:0005886">
    <property type="term" value="C:plasma membrane"/>
    <property type="evidence" value="ECO:0007669"/>
    <property type="project" value="UniProtKB-SubCell"/>
</dbReference>
<organism evidence="8 9">
    <name type="scientific">Bacillus thermotolerans</name>
    <name type="common">Quasibacillus thermotolerans</name>
    <dbReference type="NCBI Taxonomy" id="1221996"/>
    <lineage>
        <taxon>Bacteria</taxon>
        <taxon>Bacillati</taxon>
        <taxon>Bacillota</taxon>
        <taxon>Bacilli</taxon>
        <taxon>Bacillales</taxon>
        <taxon>Bacillaceae</taxon>
        <taxon>Bacillus</taxon>
    </lineage>
</organism>
<feature type="transmembrane region" description="Helical" evidence="6">
    <location>
        <begin position="198"/>
        <end position="218"/>
    </location>
</feature>
<feature type="domain" description="Major facilitator superfamily (MFS) profile" evidence="7">
    <location>
        <begin position="1"/>
        <end position="223"/>
    </location>
</feature>
<evidence type="ECO:0000256" key="5">
    <source>
        <dbReference type="ARBA" id="ARBA00023136"/>
    </source>
</evidence>
<feature type="transmembrane region" description="Helical" evidence="6">
    <location>
        <begin position="409"/>
        <end position="428"/>
    </location>
</feature>
<evidence type="ECO:0000256" key="1">
    <source>
        <dbReference type="ARBA" id="ARBA00004651"/>
    </source>
</evidence>
<sequence>MAQAERNVPQTKRSIWGLYFSLPVLSWALYDFANTIFSSNIITIFFPFYLQETIGGNEQLNQIASTFISYANAAASLLLVLFSPLFGVLIDRTGRKKRYIVPFTLICVAATILMGLLASSNLQQEWFGLPASLLLVILLFVIAKFFYHSSLIFYDTMLADLGTKEDIPLISGFGVAVGYIGTLAGLSIYPFIGDSGFHQAFIPTALLFLVFSLPLMIVGQEHTPLVPSEKKSFISGYRDILATFKEAKQHRTVLLFMIVYFFLNDAIATAIAMMAVYASAIVGFSAGQFILLYLASTVASIIGSFIFGYVTKSIGAQKAVHLVGVILLIALSIGTFAVNEAMFWVAGSLFGVSLGAVWVTSRTFIIQVTPEEKRGQFFGLFAFSGKVSAIVGPFIYGTITLLLADYGNIASRTALGSLMVLVLIGLLVHRRIRL</sequence>
<evidence type="ECO:0000256" key="2">
    <source>
        <dbReference type="ARBA" id="ARBA00022448"/>
    </source>
</evidence>
<keyword evidence="3 6" id="KW-0812">Transmembrane</keyword>
<dbReference type="Pfam" id="PF11700">
    <property type="entry name" value="ATG22"/>
    <property type="match status" value="1"/>
</dbReference>
<name>A0A0F5I3G6_BACTR</name>
<feature type="transmembrane region" description="Helical" evidence="6">
    <location>
        <begin position="377"/>
        <end position="403"/>
    </location>
</feature>
<feature type="transmembrane region" description="Helical" evidence="6">
    <location>
        <begin position="126"/>
        <end position="147"/>
    </location>
</feature>
<dbReference type="SUPFAM" id="SSF103473">
    <property type="entry name" value="MFS general substrate transporter"/>
    <property type="match status" value="1"/>
</dbReference>
<dbReference type="Gene3D" id="1.20.1250.20">
    <property type="entry name" value="MFS general substrate transporter like domains"/>
    <property type="match status" value="1"/>
</dbReference>
<keyword evidence="5 6" id="KW-0472">Membrane</keyword>
<dbReference type="PANTHER" id="PTHR23519:SF1">
    <property type="entry name" value="AUTOPHAGY-RELATED PROTEIN 22"/>
    <property type="match status" value="1"/>
</dbReference>
<accession>A0A0F5I3G6</accession>
<dbReference type="PROSITE" id="PS50850">
    <property type="entry name" value="MFS"/>
    <property type="match status" value="2"/>
</dbReference>
<dbReference type="Proteomes" id="UP000031563">
    <property type="component" value="Unassembled WGS sequence"/>
</dbReference>
<evidence type="ECO:0000313" key="8">
    <source>
        <dbReference type="EMBL" id="KKB39815.1"/>
    </source>
</evidence>
<dbReference type="InterPro" id="IPR005829">
    <property type="entry name" value="Sugar_transporter_CS"/>
</dbReference>
<dbReference type="InterPro" id="IPR036259">
    <property type="entry name" value="MFS_trans_sf"/>
</dbReference>
<feature type="transmembrane region" description="Helical" evidence="6">
    <location>
        <begin position="344"/>
        <end position="365"/>
    </location>
</feature>
<keyword evidence="2" id="KW-0813">Transport</keyword>
<dbReference type="InterPro" id="IPR020846">
    <property type="entry name" value="MFS_dom"/>
</dbReference>
<dbReference type="EMBL" id="JWIR02000037">
    <property type="protein sequence ID" value="KKB39815.1"/>
    <property type="molecule type" value="Genomic_DNA"/>
</dbReference>
<dbReference type="InterPro" id="IPR050495">
    <property type="entry name" value="ATG22/LtaA_families"/>
</dbReference>
<proteinExistence type="predicted"/>
<dbReference type="AlphaFoldDB" id="A0A0F5I3G6"/>
<evidence type="ECO:0000256" key="4">
    <source>
        <dbReference type="ARBA" id="ARBA00022989"/>
    </source>
</evidence>
<gene>
    <name evidence="8" type="ORF">QY95_02032</name>
</gene>
<feature type="transmembrane region" description="Helical" evidence="6">
    <location>
        <begin position="70"/>
        <end position="90"/>
    </location>
</feature>
<protein>
    <recommendedName>
        <fullName evidence="7">Major facilitator superfamily (MFS) profile domain-containing protein</fullName>
    </recommendedName>
</protein>
<evidence type="ECO:0000256" key="6">
    <source>
        <dbReference type="SAM" id="Phobius"/>
    </source>
</evidence>
<feature type="transmembrane region" description="Helical" evidence="6">
    <location>
        <begin position="167"/>
        <end position="192"/>
    </location>
</feature>
<dbReference type="InterPro" id="IPR024671">
    <property type="entry name" value="Atg22-like"/>
</dbReference>
<feature type="transmembrane region" description="Helical" evidence="6">
    <location>
        <begin position="253"/>
        <end position="278"/>
    </location>
</feature>
<evidence type="ECO:0000313" key="9">
    <source>
        <dbReference type="Proteomes" id="UP000031563"/>
    </source>
</evidence>
<feature type="transmembrane region" description="Helical" evidence="6">
    <location>
        <begin position="290"/>
        <end position="310"/>
    </location>
</feature>
<evidence type="ECO:0000256" key="3">
    <source>
        <dbReference type="ARBA" id="ARBA00022692"/>
    </source>
</evidence>
<comment type="caution">
    <text evidence="8">The sequence shown here is derived from an EMBL/GenBank/DDBJ whole genome shotgun (WGS) entry which is preliminary data.</text>
</comment>
<dbReference type="STRING" id="1221996.QY95_02032"/>